<protein>
    <recommendedName>
        <fullName evidence="1">CBM2 domain-containing protein</fullName>
    </recommendedName>
</protein>
<organism evidence="2 3">
    <name type="scientific">Mangrovihabitans endophyticus</name>
    <dbReference type="NCBI Taxonomy" id="1751298"/>
    <lineage>
        <taxon>Bacteria</taxon>
        <taxon>Bacillati</taxon>
        <taxon>Actinomycetota</taxon>
        <taxon>Actinomycetes</taxon>
        <taxon>Micromonosporales</taxon>
        <taxon>Micromonosporaceae</taxon>
        <taxon>Mangrovihabitans</taxon>
    </lineage>
</organism>
<proteinExistence type="predicted"/>
<comment type="caution">
    <text evidence="2">The sequence shown here is derived from an EMBL/GenBank/DDBJ whole genome shotgun (WGS) entry which is preliminary data.</text>
</comment>
<evidence type="ECO:0000313" key="2">
    <source>
        <dbReference type="EMBL" id="GGK77895.1"/>
    </source>
</evidence>
<dbReference type="SMART" id="SM00637">
    <property type="entry name" value="CBD_II"/>
    <property type="match status" value="1"/>
</dbReference>
<dbReference type="PROSITE" id="PS51173">
    <property type="entry name" value="CBM2"/>
    <property type="match status" value="1"/>
</dbReference>
<reference evidence="2" key="2">
    <citation type="submission" date="2020-09" db="EMBL/GenBank/DDBJ databases">
        <authorList>
            <person name="Sun Q."/>
            <person name="Zhou Y."/>
        </authorList>
    </citation>
    <scope>NUCLEOTIDE SEQUENCE</scope>
    <source>
        <strain evidence="2">CGMCC 4.7299</strain>
    </source>
</reference>
<name>A0A8J3BU91_9ACTN</name>
<reference evidence="2" key="1">
    <citation type="journal article" date="2014" name="Int. J. Syst. Evol. Microbiol.">
        <title>Complete genome sequence of Corynebacterium casei LMG S-19264T (=DSM 44701T), isolated from a smear-ripened cheese.</title>
        <authorList>
            <consortium name="US DOE Joint Genome Institute (JGI-PGF)"/>
            <person name="Walter F."/>
            <person name="Albersmeier A."/>
            <person name="Kalinowski J."/>
            <person name="Ruckert C."/>
        </authorList>
    </citation>
    <scope>NUCLEOTIDE SEQUENCE</scope>
    <source>
        <strain evidence="2">CGMCC 4.7299</strain>
    </source>
</reference>
<dbReference type="EMBL" id="BMMX01000002">
    <property type="protein sequence ID" value="GGK77895.1"/>
    <property type="molecule type" value="Genomic_DNA"/>
</dbReference>
<feature type="domain" description="CBM2" evidence="1">
    <location>
        <begin position="48"/>
        <end position="128"/>
    </location>
</feature>
<accession>A0A8J3BU91</accession>
<dbReference type="GO" id="GO:0030247">
    <property type="term" value="F:polysaccharide binding"/>
    <property type="evidence" value="ECO:0007669"/>
    <property type="project" value="UniProtKB-UniRule"/>
</dbReference>
<keyword evidence="3" id="KW-1185">Reference proteome</keyword>
<sequence length="128" mass="13650">MLGNIDWLLWKRSQVGAAEEMTVMRRIRWLTTTLALTCAAGFTTVATAARADTGCRADYAVTSQWQGGFGASVTVDNLGDPLNGWTLTWSFTAGQTVAQLWNGVVTQSGEQVAVRNAATTQASPPKAV</sequence>
<dbReference type="GO" id="GO:0005975">
    <property type="term" value="P:carbohydrate metabolic process"/>
    <property type="evidence" value="ECO:0007669"/>
    <property type="project" value="InterPro"/>
</dbReference>
<dbReference type="AlphaFoldDB" id="A0A8J3BU91"/>
<dbReference type="Proteomes" id="UP000656042">
    <property type="component" value="Unassembled WGS sequence"/>
</dbReference>
<dbReference type="Gene3D" id="2.60.40.290">
    <property type="match status" value="1"/>
</dbReference>
<dbReference type="Pfam" id="PF00553">
    <property type="entry name" value="CBM_2"/>
    <property type="match status" value="1"/>
</dbReference>
<dbReference type="SUPFAM" id="SSF49384">
    <property type="entry name" value="Carbohydrate-binding domain"/>
    <property type="match status" value="1"/>
</dbReference>
<evidence type="ECO:0000259" key="1">
    <source>
        <dbReference type="PROSITE" id="PS51173"/>
    </source>
</evidence>
<dbReference type="GO" id="GO:0004553">
    <property type="term" value="F:hydrolase activity, hydrolyzing O-glycosyl compounds"/>
    <property type="evidence" value="ECO:0007669"/>
    <property type="project" value="InterPro"/>
</dbReference>
<gene>
    <name evidence="2" type="ORF">GCM10012284_09770</name>
</gene>
<dbReference type="InterPro" id="IPR008965">
    <property type="entry name" value="CBM2/CBM3_carb-bd_dom_sf"/>
</dbReference>
<dbReference type="InterPro" id="IPR012291">
    <property type="entry name" value="CBM2_carb-bd_dom_sf"/>
</dbReference>
<evidence type="ECO:0000313" key="3">
    <source>
        <dbReference type="Proteomes" id="UP000656042"/>
    </source>
</evidence>
<dbReference type="InterPro" id="IPR001919">
    <property type="entry name" value="CBD2"/>
</dbReference>